<dbReference type="EMBL" id="KQ087187">
    <property type="protein sequence ID" value="KLT44439.1"/>
    <property type="molecule type" value="Genomic_DNA"/>
</dbReference>
<organism evidence="5 6">
    <name type="scientific">Cutaneotrichosporon oleaginosum</name>
    <dbReference type="NCBI Taxonomy" id="879819"/>
    <lineage>
        <taxon>Eukaryota</taxon>
        <taxon>Fungi</taxon>
        <taxon>Dikarya</taxon>
        <taxon>Basidiomycota</taxon>
        <taxon>Agaricomycotina</taxon>
        <taxon>Tremellomycetes</taxon>
        <taxon>Trichosporonales</taxon>
        <taxon>Trichosporonaceae</taxon>
        <taxon>Cutaneotrichosporon</taxon>
    </lineage>
</organism>
<dbReference type="PANTHER" id="PTHR10252:SF54">
    <property type="entry name" value="CHROMATIN ACCESSIBILITY COMPLEX PROTEIN 1"/>
    <property type="match status" value="1"/>
</dbReference>
<evidence type="ECO:0000256" key="1">
    <source>
        <dbReference type="ARBA" id="ARBA00004123"/>
    </source>
</evidence>
<feature type="region of interest" description="Disordered" evidence="3">
    <location>
        <begin position="1"/>
        <end position="28"/>
    </location>
</feature>
<evidence type="ECO:0000313" key="5">
    <source>
        <dbReference type="EMBL" id="KLT44439.1"/>
    </source>
</evidence>
<feature type="compositionally biased region" description="Pro residues" evidence="3">
    <location>
        <begin position="215"/>
        <end position="225"/>
    </location>
</feature>
<keyword evidence="6" id="KW-1185">Reference proteome</keyword>
<feature type="compositionally biased region" description="Low complexity" evidence="3">
    <location>
        <begin position="238"/>
        <end position="253"/>
    </location>
</feature>
<dbReference type="InterPro" id="IPR050568">
    <property type="entry name" value="Transcr_DNA_Rep_Reg"/>
</dbReference>
<dbReference type="InterPro" id="IPR003958">
    <property type="entry name" value="CBFA_NFYB_domain"/>
</dbReference>
<dbReference type="SUPFAM" id="SSF47113">
    <property type="entry name" value="Histone-fold"/>
    <property type="match status" value="1"/>
</dbReference>
<feature type="domain" description="Transcription factor CBF/NF-Y/archaeal histone" evidence="4">
    <location>
        <begin position="49"/>
        <end position="112"/>
    </location>
</feature>
<evidence type="ECO:0000313" key="6">
    <source>
        <dbReference type="Proteomes" id="UP000053611"/>
    </source>
</evidence>
<feature type="region of interest" description="Disordered" evidence="3">
    <location>
        <begin position="143"/>
        <end position="259"/>
    </location>
</feature>
<dbReference type="RefSeq" id="XP_018280930.1">
    <property type="nucleotide sequence ID" value="XM_018422442.1"/>
</dbReference>
<accession>A0A0J1B9E0</accession>
<feature type="compositionally biased region" description="Basic and acidic residues" evidence="3">
    <location>
        <begin position="143"/>
        <end position="158"/>
    </location>
</feature>
<keyword evidence="2" id="KW-0539">Nucleus</keyword>
<evidence type="ECO:0000256" key="2">
    <source>
        <dbReference type="ARBA" id="ARBA00023242"/>
    </source>
</evidence>
<dbReference type="OrthoDB" id="636685at2759"/>
<dbReference type="STRING" id="879819.A0A0J1B9E0"/>
<dbReference type="GO" id="GO:0006261">
    <property type="term" value="P:DNA-templated DNA replication"/>
    <property type="evidence" value="ECO:0007669"/>
    <property type="project" value="TreeGrafter"/>
</dbReference>
<evidence type="ECO:0000259" key="4">
    <source>
        <dbReference type="Pfam" id="PF00808"/>
    </source>
</evidence>
<feature type="compositionally biased region" description="Basic and acidic residues" evidence="3">
    <location>
        <begin position="1"/>
        <end position="19"/>
    </location>
</feature>
<dbReference type="InterPro" id="IPR009072">
    <property type="entry name" value="Histone-fold"/>
</dbReference>
<proteinExistence type="predicted"/>
<gene>
    <name evidence="5" type="ORF">CC85DRAFT_283663</name>
</gene>
<sequence length="259" mass="28673">MQVDYEHELPPADPPHSEDDAADLDAPVKKKRVIKSRQSLAEKEMGTTMFPIARVKRIIKSDKDLEMMSAEATFLISVATEYFVKHFMEEGYTKARLEKRRIVNYKDMANVVSRSEEFDFLKDVIPMPVPMSEALERRKAKLAADESAMMHDDDRPRNTSEPAGIVGDSLDLSNAPEDLPPLALSTNPLYPNAIVKRPPNTHARSAMPQPSKVAPAPPPPPPPPRVHSGKNAPTTPHALATRSSRRSLNAAAAEPMQID</sequence>
<dbReference type="Proteomes" id="UP000053611">
    <property type="component" value="Unassembled WGS sequence"/>
</dbReference>
<dbReference type="PANTHER" id="PTHR10252">
    <property type="entry name" value="HISTONE-LIKE TRANSCRIPTION FACTOR CCAAT-RELATED"/>
    <property type="match status" value="1"/>
</dbReference>
<dbReference type="GO" id="GO:0046982">
    <property type="term" value="F:protein heterodimerization activity"/>
    <property type="evidence" value="ECO:0007669"/>
    <property type="project" value="InterPro"/>
</dbReference>
<dbReference type="AlphaFoldDB" id="A0A0J1B9E0"/>
<dbReference type="GO" id="GO:0008623">
    <property type="term" value="C:CHRAC"/>
    <property type="evidence" value="ECO:0007669"/>
    <property type="project" value="TreeGrafter"/>
</dbReference>
<reference evidence="5 6" key="1">
    <citation type="submission" date="2015-03" db="EMBL/GenBank/DDBJ databases">
        <title>Genomics and transcriptomics of the oil-accumulating basidiomycete yeast T. oleaginosus allow insights into substrate utilization and the diverse evolutionary trajectories of mating systems in fungi.</title>
        <authorList>
            <consortium name="DOE Joint Genome Institute"/>
            <person name="Kourist R."/>
            <person name="Kracht O."/>
            <person name="Bracharz F."/>
            <person name="Lipzen A."/>
            <person name="Nolan M."/>
            <person name="Ohm R."/>
            <person name="Grigoriev I."/>
            <person name="Sun S."/>
            <person name="Heitman J."/>
            <person name="Bruck T."/>
            <person name="Nowrousian M."/>
        </authorList>
    </citation>
    <scope>NUCLEOTIDE SEQUENCE [LARGE SCALE GENOMIC DNA]</scope>
    <source>
        <strain evidence="5 6">IBC0246</strain>
    </source>
</reference>
<dbReference type="CDD" id="cd23645">
    <property type="entry name" value="HFD_Dpb3-like"/>
    <property type="match status" value="1"/>
</dbReference>
<dbReference type="GeneID" id="28983045"/>
<dbReference type="Pfam" id="PF00808">
    <property type="entry name" value="CBFD_NFYB_HMF"/>
    <property type="match status" value="1"/>
</dbReference>
<dbReference type="Gene3D" id="1.10.20.10">
    <property type="entry name" value="Histone, subunit A"/>
    <property type="match status" value="1"/>
</dbReference>
<name>A0A0J1B9E0_9TREE</name>
<protein>
    <recommendedName>
        <fullName evidence="4">Transcription factor CBF/NF-Y/archaeal histone domain-containing protein</fullName>
    </recommendedName>
</protein>
<dbReference type="FunFam" id="1.10.20.10:FF:000137">
    <property type="entry name" value="DNA polymerase epsilon p12 subunit"/>
    <property type="match status" value="1"/>
</dbReference>
<comment type="subcellular location">
    <subcellularLocation>
        <location evidence="1">Nucleus</location>
    </subcellularLocation>
</comment>
<evidence type="ECO:0000256" key="3">
    <source>
        <dbReference type="SAM" id="MobiDB-lite"/>
    </source>
</evidence>